<sequence>MKKVMAVLAALVVGTQVQAQEAAQVSWQGAYLGAEISHDRAAFDRVFHTGEVTSEWDVSGTSLGMIGGYNWQRGAFVYGVEAGLFTRDMRGNDNGIALALDATDMNQAAELGLRMGYAKARNLYYVTVGRQWSKGAWQVNTTQVAHTFKASYLGLGVEHAFDQHLRLRGELRSTDYDTFSFVPPGAPIAWEYAADPRPEIRLGLTYQF</sequence>
<dbReference type="Proteomes" id="UP000186221">
    <property type="component" value="Unassembled WGS sequence"/>
</dbReference>
<dbReference type="PANTHER" id="PTHR34001:SF3">
    <property type="entry name" value="BLL7405 PROTEIN"/>
    <property type="match status" value="1"/>
</dbReference>
<dbReference type="GO" id="GO:0016020">
    <property type="term" value="C:membrane"/>
    <property type="evidence" value="ECO:0007669"/>
    <property type="project" value="UniProtKB-SubCell"/>
</dbReference>
<keyword evidence="3" id="KW-0472">Membrane</keyword>
<dbReference type="RefSeq" id="WP_175610446.1">
    <property type="nucleotide sequence ID" value="NZ_FTOG01000006.1"/>
</dbReference>
<dbReference type="SUPFAM" id="SSF56925">
    <property type="entry name" value="OMPA-like"/>
    <property type="match status" value="1"/>
</dbReference>
<dbReference type="InterPro" id="IPR011250">
    <property type="entry name" value="OMP/PagP_B-barrel"/>
</dbReference>
<dbReference type="InterPro" id="IPR027385">
    <property type="entry name" value="Beta-barrel_OMP"/>
</dbReference>
<dbReference type="Gene3D" id="2.40.160.20">
    <property type="match status" value="1"/>
</dbReference>
<keyword evidence="8" id="KW-1185">Reference proteome</keyword>
<dbReference type="PANTHER" id="PTHR34001">
    <property type="entry name" value="BLL7405 PROTEIN"/>
    <property type="match status" value="1"/>
</dbReference>
<organism evidence="7 8">
    <name type="scientific">Rhodobacter aestuarii</name>
    <dbReference type="NCBI Taxonomy" id="453582"/>
    <lineage>
        <taxon>Bacteria</taxon>
        <taxon>Pseudomonadati</taxon>
        <taxon>Pseudomonadota</taxon>
        <taxon>Alphaproteobacteria</taxon>
        <taxon>Rhodobacterales</taxon>
        <taxon>Rhodobacter group</taxon>
        <taxon>Rhodobacter</taxon>
    </lineage>
</organism>
<evidence type="ECO:0000259" key="6">
    <source>
        <dbReference type="Pfam" id="PF13505"/>
    </source>
</evidence>
<feature type="chain" id="PRO_5012546286" evidence="5">
    <location>
        <begin position="20"/>
        <end position="208"/>
    </location>
</feature>
<comment type="subcellular location">
    <subcellularLocation>
        <location evidence="1">Membrane</location>
    </subcellularLocation>
</comment>
<accession>A0A1N7MWH5</accession>
<reference evidence="8" key="1">
    <citation type="submission" date="2017-01" db="EMBL/GenBank/DDBJ databases">
        <authorList>
            <person name="Varghese N."/>
            <person name="Submissions S."/>
        </authorList>
    </citation>
    <scope>NUCLEOTIDE SEQUENCE [LARGE SCALE GENOMIC DNA]</scope>
    <source>
        <strain evidence="8">DSM 19945</strain>
    </source>
</reference>
<comment type="similarity">
    <text evidence="4">Belongs to the Omp25/RopB family.</text>
</comment>
<proteinExistence type="inferred from homology"/>
<evidence type="ECO:0000256" key="2">
    <source>
        <dbReference type="ARBA" id="ARBA00022729"/>
    </source>
</evidence>
<dbReference type="AlphaFoldDB" id="A0A1N7MWH5"/>
<evidence type="ECO:0000256" key="1">
    <source>
        <dbReference type="ARBA" id="ARBA00004370"/>
    </source>
</evidence>
<protein>
    <submittedName>
        <fullName evidence="7">Opacity protein</fullName>
    </submittedName>
</protein>
<gene>
    <name evidence="7" type="ORF">SAMN05421580_106238</name>
</gene>
<feature type="signal peptide" evidence="5">
    <location>
        <begin position="1"/>
        <end position="19"/>
    </location>
</feature>
<dbReference type="InterPro" id="IPR051692">
    <property type="entry name" value="OMP-like"/>
</dbReference>
<evidence type="ECO:0000313" key="7">
    <source>
        <dbReference type="EMBL" id="SIS90378.1"/>
    </source>
</evidence>
<evidence type="ECO:0000256" key="4">
    <source>
        <dbReference type="ARBA" id="ARBA00038306"/>
    </source>
</evidence>
<keyword evidence="2 5" id="KW-0732">Signal</keyword>
<dbReference type="EMBL" id="FTOG01000006">
    <property type="protein sequence ID" value="SIS90378.1"/>
    <property type="molecule type" value="Genomic_DNA"/>
</dbReference>
<evidence type="ECO:0000256" key="3">
    <source>
        <dbReference type="ARBA" id="ARBA00023136"/>
    </source>
</evidence>
<evidence type="ECO:0000256" key="5">
    <source>
        <dbReference type="SAM" id="SignalP"/>
    </source>
</evidence>
<feature type="domain" description="Outer membrane protein beta-barrel" evidence="6">
    <location>
        <begin position="10"/>
        <end position="208"/>
    </location>
</feature>
<name>A0A1N7MWH5_9RHOB</name>
<dbReference type="Pfam" id="PF13505">
    <property type="entry name" value="OMP_b-brl"/>
    <property type="match status" value="1"/>
</dbReference>
<evidence type="ECO:0000313" key="8">
    <source>
        <dbReference type="Proteomes" id="UP000186221"/>
    </source>
</evidence>